<dbReference type="AlphaFoldDB" id="A0A9W4UX83"/>
<dbReference type="GO" id="GO:0003700">
    <property type="term" value="F:DNA-binding transcription factor activity"/>
    <property type="evidence" value="ECO:0007669"/>
    <property type="project" value="InterPro"/>
</dbReference>
<evidence type="ECO:0000256" key="6">
    <source>
        <dbReference type="SAM" id="MobiDB-lite"/>
    </source>
</evidence>
<protein>
    <recommendedName>
        <fullName evidence="7">BZIP domain-containing protein</fullName>
    </recommendedName>
</protein>
<keyword evidence="2" id="KW-0805">Transcription regulation</keyword>
<accession>A0A9W4UX83</accession>
<dbReference type="PROSITE" id="PS50217">
    <property type="entry name" value="BZIP"/>
    <property type="match status" value="1"/>
</dbReference>
<dbReference type="EMBL" id="CAOQHR010000013">
    <property type="protein sequence ID" value="CAI6342377.1"/>
    <property type="molecule type" value="Genomic_DNA"/>
</dbReference>
<evidence type="ECO:0000256" key="4">
    <source>
        <dbReference type="ARBA" id="ARBA00023242"/>
    </source>
</evidence>
<dbReference type="GO" id="GO:0005634">
    <property type="term" value="C:nucleus"/>
    <property type="evidence" value="ECO:0007669"/>
    <property type="project" value="UniProtKB-SubCell"/>
</dbReference>
<evidence type="ECO:0000313" key="9">
    <source>
        <dbReference type="Proteomes" id="UP001152607"/>
    </source>
</evidence>
<keyword evidence="5" id="KW-0175">Coiled coil</keyword>
<dbReference type="InterPro" id="IPR004827">
    <property type="entry name" value="bZIP"/>
</dbReference>
<reference evidence="8" key="1">
    <citation type="submission" date="2023-01" db="EMBL/GenBank/DDBJ databases">
        <authorList>
            <person name="Van Ghelder C."/>
            <person name="Rancurel C."/>
        </authorList>
    </citation>
    <scope>NUCLEOTIDE SEQUENCE</scope>
    <source>
        <strain evidence="8">CNCM I-4278</strain>
    </source>
</reference>
<comment type="caution">
    <text evidence="8">The sequence shown here is derived from an EMBL/GenBank/DDBJ whole genome shotgun (WGS) entry which is preliminary data.</text>
</comment>
<dbReference type="SMART" id="SM00338">
    <property type="entry name" value="BRLZ"/>
    <property type="match status" value="1"/>
</dbReference>
<keyword evidence="3" id="KW-0804">Transcription</keyword>
<name>A0A9W4UX83_9PLEO</name>
<dbReference type="InterPro" id="IPR051027">
    <property type="entry name" value="bZIP_transcription_factors"/>
</dbReference>
<dbReference type="CDD" id="cd14687">
    <property type="entry name" value="bZIP_ATF2"/>
    <property type="match status" value="1"/>
</dbReference>
<gene>
    <name evidence="8" type="ORF">PDIGIT_LOCUS15584</name>
</gene>
<sequence>MDDTNNSNRRIDTPPPTYDSFTYARDIDLTPVAHSFNDDGIYAFQTGFTALNTPNSGLETRSPETVTPLQLSFEIPFSSPSFSTETAVHSASSSTFDSILASSIDPSSTKRRRHSTWTAGRENPSSSSIAKTTGRRQKSENAEPGSARAIYLEKNRKAASKCRGKQRIQQQELVDTAREMGSKNKQLKRKVESLKSDMRNLMMIAGQHSNCPDRRLKIYVQREADRLIFRKTTSAKTLATDTEAIAFKNSHDIHPSSQETSHTS</sequence>
<keyword evidence="4" id="KW-0539">Nucleus</keyword>
<feature type="coiled-coil region" evidence="5">
    <location>
        <begin position="177"/>
        <end position="204"/>
    </location>
</feature>
<dbReference type="PANTHER" id="PTHR19304">
    <property type="entry name" value="CYCLIC-AMP RESPONSE ELEMENT BINDING PROTEIN"/>
    <property type="match status" value="1"/>
</dbReference>
<dbReference type="Proteomes" id="UP001152607">
    <property type="component" value="Unassembled WGS sequence"/>
</dbReference>
<evidence type="ECO:0000256" key="5">
    <source>
        <dbReference type="SAM" id="Coils"/>
    </source>
</evidence>
<dbReference type="Pfam" id="PF00170">
    <property type="entry name" value="bZIP_1"/>
    <property type="match status" value="1"/>
</dbReference>
<evidence type="ECO:0000313" key="8">
    <source>
        <dbReference type="EMBL" id="CAI6342377.1"/>
    </source>
</evidence>
<dbReference type="OrthoDB" id="295274at2759"/>
<dbReference type="Gene3D" id="1.20.5.170">
    <property type="match status" value="1"/>
</dbReference>
<evidence type="ECO:0000256" key="2">
    <source>
        <dbReference type="ARBA" id="ARBA00023015"/>
    </source>
</evidence>
<dbReference type="SUPFAM" id="SSF57959">
    <property type="entry name" value="Leucine zipper domain"/>
    <property type="match status" value="1"/>
</dbReference>
<comment type="subcellular location">
    <subcellularLocation>
        <location evidence="1">Nucleus</location>
    </subcellularLocation>
</comment>
<feature type="region of interest" description="Disordered" evidence="6">
    <location>
        <begin position="103"/>
        <end position="146"/>
    </location>
</feature>
<organism evidence="8 9">
    <name type="scientific">Periconia digitata</name>
    <dbReference type="NCBI Taxonomy" id="1303443"/>
    <lineage>
        <taxon>Eukaryota</taxon>
        <taxon>Fungi</taxon>
        <taxon>Dikarya</taxon>
        <taxon>Ascomycota</taxon>
        <taxon>Pezizomycotina</taxon>
        <taxon>Dothideomycetes</taxon>
        <taxon>Pleosporomycetidae</taxon>
        <taxon>Pleosporales</taxon>
        <taxon>Massarineae</taxon>
        <taxon>Periconiaceae</taxon>
        <taxon>Periconia</taxon>
    </lineage>
</organism>
<keyword evidence="9" id="KW-1185">Reference proteome</keyword>
<proteinExistence type="predicted"/>
<dbReference type="InterPro" id="IPR046347">
    <property type="entry name" value="bZIP_sf"/>
</dbReference>
<feature type="domain" description="BZIP" evidence="7">
    <location>
        <begin position="153"/>
        <end position="201"/>
    </location>
</feature>
<evidence type="ECO:0000259" key="7">
    <source>
        <dbReference type="PROSITE" id="PS50217"/>
    </source>
</evidence>
<evidence type="ECO:0000256" key="3">
    <source>
        <dbReference type="ARBA" id="ARBA00023163"/>
    </source>
</evidence>
<evidence type="ECO:0000256" key="1">
    <source>
        <dbReference type="ARBA" id="ARBA00004123"/>
    </source>
</evidence>